<accession>A0ABY8IAX5</accession>
<dbReference type="Pfam" id="PF14281">
    <property type="entry name" value="PDDEXK_4"/>
    <property type="match status" value="1"/>
</dbReference>
<dbReference type="InterPro" id="IPR029470">
    <property type="entry name" value="PDDEXK_4"/>
</dbReference>
<dbReference type="EMBL" id="CP121464">
    <property type="protein sequence ID" value="WFR82065.1"/>
    <property type="molecule type" value="Genomic_DNA"/>
</dbReference>
<reference evidence="1 2" key="1">
    <citation type="submission" date="2023-04" db="EMBL/GenBank/DDBJ databases">
        <title>Nanopore sequencing of Janthinobacterium from water.</title>
        <authorList>
            <person name="Ciuchcinski K."/>
            <person name="Rokowska A."/>
            <person name="Dziewit L."/>
        </authorList>
    </citation>
    <scope>NUCLEOTIDE SEQUENCE [LARGE SCALE GENOMIC DNA]</scope>
    <source>
        <strain evidence="1 2">DEMB2</strain>
    </source>
</reference>
<gene>
    <name evidence="1" type="ORF">P9875_13255</name>
</gene>
<sequence>MTLQAQFHIFLSDPILARTVELVRKVDDVFDLINPNENQHSCILQWLFDPREGHGQGEAIFKDFLNAIYEANLSASQPQLLFKNWNPGKTAISGFQSLIVVREKAILGAGRQDLLLVDPAHKFVILVENKSGSKWTPAQLAGYRQSLEALTKVGQPYEGFKTGFVLLDKFKDESGEEVQLSSALSKNVKEIQQWCHINYTWLEKAARRAEVRAFRNGDVGHQLVISYCRRQAEYESEDEKALDGMLAKINQAHREVVQAISVARKSYRPTATQLKLKDIESLIWVWTHQNRDLARMLEQQKPLAFLSNGLTKIFGNDIRLDVRKRVMYVIDKEWDTFRDSSAIYWPLTVKIRDRTPADDEAGAKQRKYSVVVEFWPIYVQANLLPNLKSGLKKVFGKEIDKFATANVRRIGRIKDVPELQLQSEVEKMVRLLQKAIKN</sequence>
<protein>
    <submittedName>
        <fullName evidence="1">PD-(D/E)XK nuclease family protein</fullName>
    </submittedName>
</protein>
<dbReference type="RefSeq" id="WP_278318647.1">
    <property type="nucleotide sequence ID" value="NZ_CP121464.1"/>
</dbReference>
<evidence type="ECO:0000313" key="2">
    <source>
        <dbReference type="Proteomes" id="UP001219584"/>
    </source>
</evidence>
<proteinExistence type="predicted"/>
<name>A0ABY8IAX5_9BURK</name>
<organism evidence="1 2">
    <name type="scientific">Janthinobacterium rivuli</name>
    <dbReference type="NCBI Taxonomy" id="2751478"/>
    <lineage>
        <taxon>Bacteria</taxon>
        <taxon>Pseudomonadati</taxon>
        <taxon>Pseudomonadota</taxon>
        <taxon>Betaproteobacteria</taxon>
        <taxon>Burkholderiales</taxon>
        <taxon>Oxalobacteraceae</taxon>
        <taxon>Janthinobacterium</taxon>
    </lineage>
</organism>
<evidence type="ECO:0000313" key="1">
    <source>
        <dbReference type="EMBL" id="WFR82065.1"/>
    </source>
</evidence>
<keyword evidence="2" id="KW-1185">Reference proteome</keyword>
<dbReference type="Proteomes" id="UP001219584">
    <property type="component" value="Chromosome"/>
</dbReference>